<organism evidence="1 2">
    <name type="scientific">Flavobacterium saccharophilum</name>
    <dbReference type="NCBI Taxonomy" id="29534"/>
    <lineage>
        <taxon>Bacteria</taxon>
        <taxon>Pseudomonadati</taxon>
        <taxon>Bacteroidota</taxon>
        <taxon>Flavobacteriia</taxon>
        <taxon>Flavobacteriales</taxon>
        <taxon>Flavobacteriaceae</taxon>
        <taxon>Flavobacterium</taxon>
    </lineage>
</organism>
<proteinExistence type="predicted"/>
<protein>
    <submittedName>
        <fullName evidence="1">Uncharacterized protein</fullName>
    </submittedName>
</protein>
<evidence type="ECO:0000313" key="1">
    <source>
        <dbReference type="EMBL" id="SHL81180.1"/>
    </source>
</evidence>
<dbReference type="Proteomes" id="UP000184121">
    <property type="component" value="Unassembled WGS sequence"/>
</dbReference>
<name>A0A1M7DNX6_9FLAO</name>
<keyword evidence="2" id="KW-1185">Reference proteome</keyword>
<evidence type="ECO:0000313" key="2">
    <source>
        <dbReference type="Proteomes" id="UP000184121"/>
    </source>
</evidence>
<reference evidence="2" key="1">
    <citation type="submission" date="2016-11" db="EMBL/GenBank/DDBJ databases">
        <authorList>
            <person name="Varghese N."/>
            <person name="Submissions S."/>
        </authorList>
    </citation>
    <scope>NUCLEOTIDE SEQUENCE [LARGE SCALE GENOMIC DNA]</scope>
    <source>
        <strain evidence="2">DSM 1811</strain>
    </source>
</reference>
<sequence length="54" mass="6250">MCLKEKLSSNLNSLNILMVKIISFIDKKSKSKAATFYTCSFTTNQFRKLMKLLK</sequence>
<dbReference type="EMBL" id="FRBY01000002">
    <property type="protein sequence ID" value="SHL81180.1"/>
    <property type="molecule type" value="Genomic_DNA"/>
</dbReference>
<accession>A0A1M7DNX6</accession>
<gene>
    <name evidence="1" type="ORF">SAMN05444366_1637</name>
</gene>
<dbReference type="AlphaFoldDB" id="A0A1M7DNX6"/>